<dbReference type="EMBL" id="JBHSFP010000014">
    <property type="protein sequence ID" value="MFC4533251.1"/>
    <property type="molecule type" value="Genomic_DNA"/>
</dbReference>
<feature type="domain" description="DUF4440" evidence="1">
    <location>
        <begin position="25"/>
        <end position="131"/>
    </location>
</feature>
<evidence type="ECO:0000259" key="1">
    <source>
        <dbReference type="Pfam" id="PF14534"/>
    </source>
</evidence>
<dbReference type="RefSeq" id="WP_380842501.1">
    <property type="nucleotide sequence ID" value="NZ_JBHSFP010000014.1"/>
</dbReference>
<keyword evidence="3" id="KW-1185">Reference proteome</keyword>
<organism evidence="2 3">
    <name type="scientific">Sphaerisporangium dianthi</name>
    <dbReference type="NCBI Taxonomy" id="1436120"/>
    <lineage>
        <taxon>Bacteria</taxon>
        <taxon>Bacillati</taxon>
        <taxon>Actinomycetota</taxon>
        <taxon>Actinomycetes</taxon>
        <taxon>Streptosporangiales</taxon>
        <taxon>Streptosporangiaceae</taxon>
        <taxon>Sphaerisporangium</taxon>
    </lineage>
</organism>
<dbReference type="NCBIfam" id="TIGR02246">
    <property type="entry name" value="SgcJ/EcaC family oxidoreductase"/>
    <property type="match status" value="1"/>
</dbReference>
<proteinExistence type="predicted"/>
<evidence type="ECO:0000313" key="3">
    <source>
        <dbReference type="Proteomes" id="UP001596004"/>
    </source>
</evidence>
<accession>A0ABV9CJT5</accession>
<name>A0ABV9CJT5_9ACTN</name>
<dbReference type="InterPro" id="IPR032710">
    <property type="entry name" value="NTF2-like_dom_sf"/>
</dbReference>
<dbReference type="Proteomes" id="UP001596004">
    <property type="component" value="Unassembled WGS sequence"/>
</dbReference>
<evidence type="ECO:0000313" key="2">
    <source>
        <dbReference type="EMBL" id="MFC4533251.1"/>
    </source>
</evidence>
<dbReference type="SUPFAM" id="SSF54427">
    <property type="entry name" value="NTF2-like"/>
    <property type="match status" value="1"/>
</dbReference>
<sequence length="141" mass="14627">MTTTSTAPAPAVSDTDKAAVVSVPSRIVAAWASHNAKAFAAVFTPDGTMILPGAFSKGTADIEAFMTAAFAGPYKGTQVTGLPIDMRFLNSETALVITQGGVLAPGENKVHPDRAVRATWVVAKHEGEWKLAAYQNSPLGA</sequence>
<gene>
    <name evidence="2" type="ORF">ACFO60_20960</name>
</gene>
<dbReference type="Gene3D" id="3.10.450.50">
    <property type="match status" value="1"/>
</dbReference>
<reference evidence="3" key="1">
    <citation type="journal article" date="2019" name="Int. J. Syst. Evol. Microbiol.">
        <title>The Global Catalogue of Microorganisms (GCM) 10K type strain sequencing project: providing services to taxonomists for standard genome sequencing and annotation.</title>
        <authorList>
            <consortium name="The Broad Institute Genomics Platform"/>
            <consortium name="The Broad Institute Genome Sequencing Center for Infectious Disease"/>
            <person name="Wu L."/>
            <person name="Ma J."/>
        </authorList>
    </citation>
    <scope>NUCLEOTIDE SEQUENCE [LARGE SCALE GENOMIC DNA]</scope>
    <source>
        <strain evidence="3">CGMCC 4.7132</strain>
    </source>
</reference>
<dbReference type="Pfam" id="PF14534">
    <property type="entry name" value="DUF4440"/>
    <property type="match status" value="1"/>
</dbReference>
<dbReference type="InterPro" id="IPR011944">
    <property type="entry name" value="Steroid_delta5-4_isomerase"/>
</dbReference>
<protein>
    <submittedName>
        <fullName evidence="2">SgcJ/EcaC family oxidoreductase</fullName>
    </submittedName>
</protein>
<dbReference type="InterPro" id="IPR027843">
    <property type="entry name" value="DUF4440"/>
</dbReference>
<comment type="caution">
    <text evidence="2">The sequence shown here is derived from an EMBL/GenBank/DDBJ whole genome shotgun (WGS) entry which is preliminary data.</text>
</comment>